<evidence type="ECO:0000313" key="9">
    <source>
        <dbReference type="Proteomes" id="UP000178065"/>
    </source>
</evidence>
<gene>
    <name evidence="8" type="ORF">A2672_02555</name>
</gene>
<keyword evidence="4" id="KW-0378">Hydrolase</keyword>
<comment type="caution">
    <text evidence="8">The sequence shown here is derived from an EMBL/GenBank/DDBJ whole genome shotgun (WGS) entry which is preliminary data.</text>
</comment>
<dbReference type="EMBL" id="MHTT01000010">
    <property type="protein sequence ID" value="OHA65825.1"/>
    <property type="molecule type" value="Genomic_DNA"/>
</dbReference>
<sequence length="182" mass="21966">MGRLRINVSKMRIPFTEQFLWDVYRAVEGLNDFHRVLAPRGMQEAVNPELRQFRREYEKRRSAQQFSKLVYDLKRRGVIKVQGEGVMLTSKGREEALRIRWKLAESQKRNDGKMVMVMYDLPEKQRQMRDIFRSVLASLGYQEFQKSIWVCKKKVERETEEAIREYNLWEYARLFIIKEIPV</sequence>
<evidence type="ECO:0000259" key="7">
    <source>
        <dbReference type="Pfam" id="PF20803"/>
    </source>
</evidence>
<organism evidence="8 9">
    <name type="scientific">Candidatus Wildermuthbacteria bacterium RIFCSPHIGHO2_01_FULL_49_22b</name>
    <dbReference type="NCBI Taxonomy" id="1802448"/>
    <lineage>
        <taxon>Bacteria</taxon>
        <taxon>Candidatus Wildermuthiibacteriota</taxon>
    </lineage>
</organism>
<dbReference type="InterPro" id="IPR048846">
    <property type="entry name" value="PaaX-like_central"/>
</dbReference>
<feature type="domain" description="Transcriptional repressor PaaX-like central Cas2-like" evidence="7">
    <location>
        <begin position="108"/>
        <end position="176"/>
    </location>
</feature>
<proteinExistence type="predicted"/>
<evidence type="ECO:0000256" key="2">
    <source>
        <dbReference type="ARBA" id="ARBA00022723"/>
    </source>
</evidence>
<keyword evidence="3 8" id="KW-0255">Endonuclease</keyword>
<dbReference type="GO" id="GO:0043571">
    <property type="term" value="P:maintenance of CRISPR repeat elements"/>
    <property type="evidence" value="ECO:0007669"/>
    <property type="project" value="InterPro"/>
</dbReference>
<dbReference type="AlphaFoldDB" id="A0A1G2QYX7"/>
<accession>A0A1G2QYX7</accession>
<evidence type="ECO:0000256" key="3">
    <source>
        <dbReference type="ARBA" id="ARBA00022759"/>
    </source>
</evidence>
<dbReference type="Proteomes" id="UP000178065">
    <property type="component" value="Unassembled WGS sequence"/>
</dbReference>
<evidence type="ECO:0000256" key="6">
    <source>
        <dbReference type="ARBA" id="ARBA00023118"/>
    </source>
</evidence>
<evidence type="ECO:0000256" key="4">
    <source>
        <dbReference type="ARBA" id="ARBA00022801"/>
    </source>
</evidence>
<evidence type="ECO:0000313" key="8">
    <source>
        <dbReference type="EMBL" id="OHA65825.1"/>
    </source>
</evidence>
<dbReference type="SUPFAM" id="SSF143430">
    <property type="entry name" value="TTP0101/SSO1404-like"/>
    <property type="match status" value="1"/>
</dbReference>
<dbReference type="Pfam" id="PF20803">
    <property type="entry name" value="PaaX_M"/>
    <property type="match status" value="1"/>
</dbReference>
<reference evidence="8 9" key="1">
    <citation type="journal article" date="2016" name="Nat. Commun.">
        <title>Thousands of microbial genomes shed light on interconnected biogeochemical processes in an aquifer system.</title>
        <authorList>
            <person name="Anantharaman K."/>
            <person name="Brown C.T."/>
            <person name="Hug L.A."/>
            <person name="Sharon I."/>
            <person name="Castelle C.J."/>
            <person name="Probst A.J."/>
            <person name="Thomas B.C."/>
            <person name="Singh A."/>
            <person name="Wilkins M.J."/>
            <person name="Karaoz U."/>
            <person name="Brodie E.L."/>
            <person name="Williams K.H."/>
            <person name="Hubbard S.S."/>
            <person name="Banfield J.F."/>
        </authorList>
    </citation>
    <scope>NUCLEOTIDE SEQUENCE [LARGE SCALE GENOMIC DNA]</scope>
</reference>
<dbReference type="STRING" id="1802448.A2672_02555"/>
<protein>
    <submittedName>
        <fullName evidence="8">CRISPR-associated endonuclease Cas2</fullName>
    </submittedName>
</protein>
<evidence type="ECO:0000256" key="5">
    <source>
        <dbReference type="ARBA" id="ARBA00022842"/>
    </source>
</evidence>
<dbReference type="GO" id="GO:0004521">
    <property type="term" value="F:RNA endonuclease activity"/>
    <property type="evidence" value="ECO:0007669"/>
    <property type="project" value="InterPro"/>
</dbReference>
<keyword evidence="5" id="KW-0460">Magnesium</keyword>
<name>A0A1G2QYX7_9BACT</name>
<dbReference type="InterPro" id="IPR021127">
    <property type="entry name" value="CRISPR_associated_Cas2"/>
</dbReference>
<dbReference type="NCBIfam" id="TIGR01573">
    <property type="entry name" value="cas2"/>
    <property type="match status" value="1"/>
</dbReference>
<keyword evidence="2" id="KW-0479">Metal-binding</keyword>
<keyword evidence="1" id="KW-0540">Nuclease</keyword>
<keyword evidence="6" id="KW-0051">Antiviral defense</keyword>
<evidence type="ECO:0000256" key="1">
    <source>
        <dbReference type="ARBA" id="ARBA00022722"/>
    </source>
</evidence>
<dbReference type="Gene3D" id="3.30.70.2650">
    <property type="match status" value="1"/>
</dbReference>